<evidence type="ECO:0000256" key="5">
    <source>
        <dbReference type="ARBA" id="ARBA00022692"/>
    </source>
</evidence>
<dbReference type="InterPro" id="IPR018093">
    <property type="entry name" value="BCCT_CS"/>
</dbReference>
<feature type="transmembrane region" description="Helical" evidence="8">
    <location>
        <begin position="256"/>
        <end position="276"/>
    </location>
</feature>
<feature type="transmembrane region" description="Helical" evidence="8">
    <location>
        <begin position="458"/>
        <end position="482"/>
    </location>
</feature>
<feature type="transmembrane region" description="Helical" evidence="8">
    <location>
        <begin position="7"/>
        <end position="26"/>
    </location>
</feature>
<evidence type="ECO:0000256" key="2">
    <source>
        <dbReference type="ARBA" id="ARBA00005658"/>
    </source>
</evidence>
<accession>A0A1C0YCZ9</accession>
<sequence length="516" mass="56770">MKKLGVVFWGSVSLILFAVLFGLVAPTMFETVTGNIQAFLTTSFGWYYLLVVIIVVVFCVFLILSPVGAIRLGKRTDRPEYSNLSWFAMLFSTGMGIGLVFYGAAEPLSHFAVSAPVAEEGSQTALKDAFRYTFFHWGISAWAIYGIVALALAYFQFRKGLPGLLSSTLYPILGERIHRWPGHLINILAAFATSVGIAATLGTGASQINGGLAYLADIPVSFTVQFIIIIIATFLFIVSASTGLNKGIQILSNVNLYIAFFLLIIVFTIGPTISILNNFMNGMGSYLQNFINMSFRTAPSHADQREWINSWTIFYWAWWMSWSPFVGVFIARISRGRTIREFLMGVILLPTVLSAIWFATFGTTGIQASLENSHIASLPTEQVLFGIFEQLPLGTILSVIAILLVLIFFVTSADSATFVLGMQVTGGSLNPPFKVKLIMGILQSSIAASLLYTGGLAAVQNAAIIAAFPFSFIVLLMVYSLYSSLMKEQKELGLYIRPRDKKQINVEREEKDIPKK</sequence>
<feature type="transmembrane region" description="Helical" evidence="8">
    <location>
        <begin position="396"/>
        <end position="421"/>
    </location>
</feature>
<evidence type="ECO:0000313" key="9">
    <source>
        <dbReference type="EMBL" id="OCS85030.1"/>
    </source>
</evidence>
<reference evidence="9 10" key="1">
    <citation type="submission" date="2016-07" db="EMBL/GenBank/DDBJ databases">
        <title>Caryophanon tenue genome sequencing.</title>
        <authorList>
            <person name="Verma A."/>
            <person name="Pal Y."/>
            <person name="Krishnamurthi S."/>
        </authorList>
    </citation>
    <scope>NUCLEOTIDE SEQUENCE [LARGE SCALE GENOMIC DNA]</scope>
    <source>
        <strain evidence="9 10">DSM 14152</strain>
    </source>
</reference>
<dbReference type="PANTHER" id="PTHR30047:SF7">
    <property type="entry name" value="HIGH-AFFINITY CHOLINE TRANSPORT PROTEIN"/>
    <property type="match status" value="1"/>
</dbReference>
<proteinExistence type="inferred from homology"/>
<name>A0A1C0YCZ9_9BACL</name>
<evidence type="ECO:0000256" key="4">
    <source>
        <dbReference type="ARBA" id="ARBA00022475"/>
    </source>
</evidence>
<dbReference type="OrthoDB" id="9775735at2"/>
<keyword evidence="4" id="KW-1003">Cell membrane</keyword>
<evidence type="ECO:0000256" key="7">
    <source>
        <dbReference type="ARBA" id="ARBA00023136"/>
    </source>
</evidence>
<evidence type="ECO:0000313" key="10">
    <source>
        <dbReference type="Proteomes" id="UP000093199"/>
    </source>
</evidence>
<dbReference type="RefSeq" id="WP_066545274.1">
    <property type="nucleotide sequence ID" value="NZ_MASJ01000017.1"/>
</dbReference>
<keyword evidence="6 8" id="KW-1133">Transmembrane helix</keyword>
<dbReference type="PANTHER" id="PTHR30047">
    <property type="entry name" value="HIGH-AFFINITY CHOLINE TRANSPORT PROTEIN-RELATED"/>
    <property type="match status" value="1"/>
</dbReference>
<feature type="transmembrane region" description="Helical" evidence="8">
    <location>
        <begin position="134"/>
        <end position="155"/>
    </location>
</feature>
<comment type="similarity">
    <text evidence="2">Belongs to the BCCT transporter (TC 2.A.15) family.</text>
</comment>
<feature type="transmembrane region" description="Helical" evidence="8">
    <location>
        <begin position="222"/>
        <end position="244"/>
    </location>
</feature>
<evidence type="ECO:0000256" key="1">
    <source>
        <dbReference type="ARBA" id="ARBA00004651"/>
    </source>
</evidence>
<dbReference type="STRING" id="33978.A6M13_14205"/>
<dbReference type="AlphaFoldDB" id="A0A1C0YCZ9"/>
<feature type="transmembrane region" description="Helical" evidence="8">
    <location>
        <begin position="84"/>
        <end position="105"/>
    </location>
</feature>
<dbReference type="GO" id="GO:0022857">
    <property type="term" value="F:transmembrane transporter activity"/>
    <property type="evidence" value="ECO:0007669"/>
    <property type="project" value="InterPro"/>
</dbReference>
<feature type="transmembrane region" description="Helical" evidence="8">
    <location>
        <begin position="46"/>
        <end position="72"/>
    </location>
</feature>
<evidence type="ECO:0000256" key="8">
    <source>
        <dbReference type="SAM" id="Phobius"/>
    </source>
</evidence>
<keyword evidence="10" id="KW-1185">Reference proteome</keyword>
<gene>
    <name evidence="9" type="ORF">A6M13_14205</name>
</gene>
<comment type="caution">
    <text evidence="9">The sequence shown here is derived from an EMBL/GenBank/DDBJ whole genome shotgun (WGS) entry which is preliminary data.</text>
</comment>
<organism evidence="9 10">
    <name type="scientific">Caryophanon tenue</name>
    <dbReference type="NCBI Taxonomy" id="33978"/>
    <lineage>
        <taxon>Bacteria</taxon>
        <taxon>Bacillati</taxon>
        <taxon>Bacillota</taxon>
        <taxon>Bacilli</taxon>
        <taxon>Bacillales</taxon>
        <taxon>Caryophanaceae</taxon>
        <taxon>Caryophanon</taxon>
    </lineage>
</organism>
<feature type="transmembrane region" description="Helical" evidence="8">
    <location>
        <begin position="313"/>
        <end position="330"/>
    </location>
</feature>
<keyword evidence="5 8" id="KW-0812">Transmembrane</keyword>
<feature type="transmembrane region" description="Helical" evidence="8">
    <location>
        <begin position="433"/>
        <end position="452"/>
    </location>
</feature>
<dbReference type="EMBL" id="MASJ01000017">
    <property type="protein sequence ID" value="OCS85030.1"/>
    <property type="molecule type" value="Genomic_DNA"/>
</dbReference>
<dbReference type="Proteomes" id="UP000093199">
    <property type="component" value="Unassembled WGS sequence"/>
</dbReference>
<evidence type="ECO:0000256" key="6">
    <source>
        <dbReference type="ARBA" id="ARBA00022989"/>
    </source>
</evidence>
<evidence type="ECO:0000256" key="3">
    <source>
        <dbReference type="ARBA" id="ARBA00022448"/>
    </source>
</evidence>
<keyword evidence="3" id="KW-0813">Transport</keyword>
<protein>
    <submittedName>
        <fullName evidence="9">Glycine/betaine ABC transporter permease</fullName>
    </submittedName>
</protein>
<dbReference type="PROSITE" id="PS01303">
    <property type="entry name" value="BCCT"/>
    <property type="match status" value="1"/>
</dbReference>
<feature type="transmembrane region" description="Helical" evidence="8">
    <location>
        <begin position="184"/>
        <end position="202"/>
    </location>
</feature>
<comment type="subcellular location">
    <subcellularLocation>
        <location evidence="1">Cell membrane</location>
        <topology evidence="1">Multi-pass membrane protein</topology>
    </subcellularLocation>
</comment>
<dbReference type="NCBIfam" id="TIGR00842">
    <property type="entry name" value="bcct"/>
    <property type="match status" value="1"/>
</dbReference>
<feature type="transmembrane region" description="Helical" evidence="8">
    <location>
        <begin position="342"/>
        <end position="360"/>
    </location>
</feature>
<dbReference type="Pfam" id="PF02028">
    <property type="entry name" value="BCCT"/>
    <property type="match status" value="1"/>
</dbReference>
<keyword evidence="7 8" id="KW-0472">Membrane</keyword>
<dbReference type="InterPro" id="IPR000060">
    <property type="entry name" value="BCCT_transptr"/>
</dbReference>
<dbReference type="GO" id="GO:0005886">
    <property type="term" value="C:plasma membrane"/>
    <property type="evidence" value="ECO:0007669"/>
    <property type="project" value="UniProtKB-SubCell"/>
</dbReference>